<evidence type="ECO:0000313" key="2">
    <source>
        <dbReference type="Proteomes" id="UP000527355"/>
    </source>
</evidence>
<organism evidence="1 2">
    <name type="scientific">Myotis myotis</name>
    <name type="common">Greater mouse-eared bat</name>
    <name type="synonym">Vespertilio myotis</name>
    <dbReference type="NCBI Taxonomy" id="51298"/>
    <lineage>
        <taxon>Eukaryota</taxon>
        <taxon>Metazoa</taxon>
        <taxon>Chordata</taxon>
        <taxon>Craniata</taxon>
        <taxon>Vertebrata</taxon>
        <taxon>Euteleostomi</taxon>
        <taxon>Mammalia</taxon>
        <taxon>Eutheria</taxon>
        <taxon>Laurasiatheria</taxon>
        <taxon>Chiroptera</taxon>
        <taxon>Yangochiroptera</taxon>
        <taxon>Vespertilionidae</taxon>
        <taxon>Myotis</taxon>
    </lineage>
</organism>
<proteinExistence type="predicted"/>
<dbReference type="Proteomes" id="UP000527355">
    <property type="component" value="Unassembled WGS sequence"/>
</dbReference>
<dbReference type="AlphaFoldDB" id="A0A7J8AME6"/>
<evidence type="ECO:0000313" key="1">
    <source>
        <dbReference type="EMBL" id="KAF6387280.1"/>
    </source>
</evidence>
<comment type="caution">
    <text evidence="1">The sequence shown here is derived from an EMBL/GenBank/DDBJ whole genome shotgun (WGS) entry which is preliminary data.</text>
</comment>
<keyword evidence="2" id="KW-1185">Reference proteome</keyword>
<gene>
    <name evidence="1" type="ORF">mMyoMyo1_007795</name>
</gene>
<name>A0A7J8AME6_MYOMY</name>
<reference evidence="1 2" key="1">
    <citation type="journal article" date="2020" name="Nature">
        <title>Six reference-quality genomes reveal evolution of bat adaptations.</title>
        <authorList>
            <person name="Jebb D."/>
            <person name="Huang Z."/>
            <person name="Pippel M."/>
            <person name="Hughes G.M."/>
            <person name="Lavrichenko K."/>
            <person name="Devanna P."/>
            <person name="Winkler S."/>
            <person name="Jermiin L.S."/>
            <person name="Skirmuntt E.C."/>
            <person name="Katzourakis A."/>
            <person name="Burkitt-Gray L."/>
            <person name="Ray D.A."/>
            <person name="Sullivan K.A.M."/>
            <person name="Roscito J.G."/>
            <person name="Kirilenko B.M."/>
            <person name="Davalos L.M."/>
            <person name="Corthals A.P."/>
            <person name="Power M.L."/>
            <person name="Jones G."/>
            <person name="Ransome R.D."/>
            <person name="Dechmann D.K.N."/>
            <person name="Locatelli A.G."/>
            <person name="Puechmaille S.J."/>
            <person name="Fedrigo O."/>
            <person name="Jarvis E.D."/>
            <person name="Hiller M."/>
            <person name="Vernes S.C."/>
            <person name="Myers E.W."/>
            <person name="Teeling E.C."/>
        </authorList>
    </citation>
    <scope>NUCLEOTIDE SEQUENCE [LARGE SCALE GENOMIC DNA]</scope>
    <source>
        <strain evidence="1">MMyoMyo1</strain>
        <tissue evidence="1">Flight muscle</tissue>
    </source>
</reference>
<accession>A0A7J8AME6</accession>
<dbReference type="EMBL" id="JABWUV010000001">
    <property type="protein sequence ID" value="KAF6387280.1"/>
    <property type="molecule type" value="Genomic_DNA"/>
</dbReference>
<protein>
    <submittedName>
        <fullName evidence="1">Uncharacterized protein</fullName>
    </submittedName>
</protein>
<sequence length="170" mass="18107">MDTLLACFWAEVWPPPALLASVREGPGWALSSWSDGPQWVDATRTFIALWCCQEAGEMPGGCGGAPCREPRCLAAVGRGICAHPAGRALHQDRPSPGQCCLADPEVHGDRPPQPPAGESGTSLQGLPGCCFPPAWVPTAPEHALRCDFYTFVEILTLPLLSLKRPPQAAQ</sequence>